<dbReference type="PANTHER" id="PTHR47958">
    <property type="entry name" value="ATP-DEPENDENT RNA HELICASE DBP3"/>
    <property type="match status" value="1"/>
</dbReference>
<dbReference type="AlphaFoldDB" id="A0A1A9WNX6"/>
<dbReference type="InterPro" id="IPR011545">
    <property type="entry name" value="DEAD/DEAH_box_helicase_dom"/>
</dbReference>
<evidence type="ECO:0000256" key="7">
    <source>
        <dbReference type="RuleBase" id="RU000492"/>
    </source>
</evidence>
<comment type="catalytic activity">
    <reaction evidence="6">
        <text>ATP + H2O = ADP + phosphate + H(+)</text>
        <dbReference type="Rhea" id="RHEA:13065"/>
        <dbReference type="ChEBI" id="CHEBI:15377"/>
        <dbReference type="ChEBI" id="CHEBI:15378"/>
        <dbReference type="ChEBI" id="CHEBI:30616"/>
        <dbReference type="ChEBI" id="CHEBI:43474"/>
        <dbReference type="ChEBI" id="CHEBI:456216"/>
        <dbReference type="EC" id="3.6.4.13"/>
    </reaction>
</comment>
<accession>A0A1A9WNX6</accession>
<keyword evidence="4 7" id="KW-0347">Helicase</keyword>
<evidence type="ECO:0000313" key="11">
    <source>
        <dbReference type="Proteomes" id="UP000091820"/>
    </source>
</evidence>
<dbReference type="SUPFAM" id="SSF52540">
    <property type="entry name" value="P-loop containing nucleoside triphosphate hydrolases"/>
    <property type="match status" value="1"/>
</dbReference>
<dbReference type="InterPro" id="IPR014001">
    <property type="entry name" value="Helicase_ATP-bd"/>
</dbReference>
<dbReference type="Proteomes" id="UP000091820">
    <property type="component" value="Unassembled WGS sequence"/>
</dbReference>
<dbReference type="PROSITE" id="PS00039">
    <property type="entry name" value="DEAD_ATP_HELICASE"/>
    <property type="match status" value="1"/>
</dbReference>
<keyword evidence="5 7" id="KW-0067">ATP-binding</keyword>
<keyword evidence="3 7" id="KW-0378">Hydrolase</keyword>
<evidence type="ECO:0000256" key="6">
    <source>
        <dbReference type="ARBA" id="ARBA00047984"/>
    </source>
</evidence>
<comment type="similarity">
    <text evidence="7">Belongs to the DEAD box helicase family.</text>
</comment>
<evidence type="ECO:0000256" key="4">
    <source>
        <dbReference type="ARBA" id="ARBA00022806"/>
    </source>
</evidence>
<dbReference type="EC" id="3.6.4.13" evidence="1"/>
<dbReference type="FunFam" id="3.40.50.300:FF:000079">
    <property type="entry name" value="probable ATP-dependent RNA helicase DDX17"/>
    <property type="match status" value="1"/>
</dbReference>
<reference evidence="10" key="2">
    <citation type="submission" date="2020-05" db="UniProtKB">
        <authorList>
            <consortium name="EnsemblMetazoa"/>
        </authorList>
    </citation>
    <scope>IDENTIFICATION</scope>
    <source>
        <strain evidence="10">IAEA</strain>
    </source>
</reference>
<evidence type="ECO:0000259" key="9">
    <source>
        <dbReference type="PROSITE" id="PS51192"/>
    </source>
</evidence>
<feature type="domain" description="Helicase ATP-binding" evidence="9">
    <location>
        <begin position="263"/>
        <end position="438"/>
    </location>
</feature>
<keyword evidence="2 7" id="KW-0547">Nucleotide-binding</keyword>
<dbReference type="STRING" id="37001.A0A1A9WNX6"/>
<feature type="compositionally biased region" description="Gly residues" evidence="8">
    <location>
        <begin position="12"/>
        <end position="28"/>
    </location>
</feature>
<evidence type="ECO:0000256" key="3">
    <source>
        <dbReference type="ARBA" id="ARBA00022801"/>
    </source>
</evidence>
<sequence length="462" mass="51776">MDECNDGPRQYNGGGSGGGGGGGGGGGVARNRNQFHNDRNNHQQMEENNDGQHQYNGGGGSGGGGGGGRNRYQLQNDSNNHQQIDESNDGGPRHHHNNDGGGTRNRNQFRNQGYRQYGREEPSESSFHYDNNKETSRVENDFYTETNQEMPSDKDGCIDWTALNAKADIERAEKWAKCPQLTKNFYKEDPEVTNLDENEIAQIRLDNNNITVKRVFVQENDQPDNIPNPIWKFEHCFAPYPDLLDELAKQGFKTPSPIQTQAWPILLKGEDMIGIAQTGTGKTLAFLLPALVHIEYQSTPRSERGGPNVLILAPTRELALQIEKEVNKYSFRGIKAVCVYGGGNRNDQIRHVEQGVEVIICTPGRLNDLVQANVIDVTTITYLVLDEADRMLDMGFEPQIRKVLLDIRPDRQTIMTSATWPPGVQHDITTFPKIILTFCTNEGYGPMFLEFDKFLYRKKGTT</sequence>
<protein>
    <recommendedName>
        <fullName evidence="1">RNA helicase</fullName>
        <ecNumber evidence="1">3.6.4.13</ecNumber>
    </recommendedName>
</protein>
<evidence type="ECO:0000256" key="5">
    <source>
        <dbReference type="ARBA" id="ARBA00022840"/>
    </source>
</evidence>
<organism evidence="10 11">
    <name type="scientific">Glossina brevipalpis</name>
    <dbReference type="NCBI Taxonomy" id="37001"/>
    <lineage>
        <taxon>Eukaryota</taxon>
        <taxon>Metazoa</taxon>
        <taxon>Ecdysozoa</taxon>
        <taxon>Arthropoda</taxon>
        <taxon>Hexapoda</taxon>
        <taxon>Insecta</taxon>
        <taxon>Pterygota</taxon>
        <taxon>Neoptera</taxon>
        <taxon>Endopterygota</taxon>
        <taxon>Diptera</taxon>
        <taxon>Brachycera</taxon>
        <taxon>Muscomorpha</taxon>
        <taxon>Hippoboscoidea</taxon>
        <taxon>Glossinidae</taxon>
        <taxon>Glossina</taxon>
    </lineage>
</organism>
<dbReference type="SMART" id="SM00487">
    <property type="entry name" value="DEXDc"/>
    <property type="match status" value="1"/>
</dbReference>
<name>A0A1A9WNX6_9MUSC</name>
<dbReference type="PROSITE" id="PS51192">
    <property type="entry name" value="HELICASE_ATP_BIND_1"/>
    <property type="match status" value="1"/>
</dbReference>
<reference evidence="11" key="1">
    <citation type="submission" date="2014-03" db="EMBL/GenBank/DDBJ databases">
        <authorList>
            <person name="Aksoy S."/>
            <person name="Warren W."/>
            <person name="Wilson R.K."/>
        </authorList>
    </citation>
    <scope>NUCLEOTIDE SEQUENCE [LARGE SCALE GENOMIC DNA]</scope>
    <source>
        <strain evidence="11">IAEA</strain>
    </source>
</reference>
<dbReference type="VEuPathDB" id="VectorBase:GBRI026602"/>
<dbReference type="InterPro" id="IPR000629">
    <property type="entry name" value="RNA-helicase_DEAD-box_CS"/>
</dbReference>
<dbReference type="GO" id="GO:0016787">
    <property type="term" value="F:hydrolase activity"/>
    <property type="evidence" value="ECO:0007669"/>
    <property type="project" value="UniProtKB-KW"/>
</dbReference>
<evidence type="ECO:0000256" key="2">
    <source>
        <dbReference type="ARBA" id="ARBA00022741"/>
    </source>
</evidence>
<proteinExistence type="inferred from homology"/>
<dbReference type="EnsemblMetazoa" id="GBRI026602-RA">
    <property type="protein sequence ID" value="GBRI026602-PA"/>
    <property type="gene ID" value="GBRI026602"/>
</dbReference>
<dbReference type="GO" id="GO:0003724">
    <property type="term" value="F:RNA helicase activity"/>
    <property type="evidence" value="ECO:0007669"/>
    <property type="project" value="UniProtKB-EC"/>
</dbReference>
<feature type="region of interest" description="Disordered" evidence="8">
    <location>
        <begin position="1"/>
        <end position="109"/>
    </location>
</feature>
<dbReference type="GO" id="GO:0003676">
    <property type="term" value="F:nucleic acid binding"/>
    <property type="evidence" value="ECO:0007669"/>
    <property type="project" value="InterPro"/>
</dbReference>
<dbReference type="GO" id="GO:0005524">
    <property type="term" value="F:ATP binding"/>
    <property type="evidence" value="ECO:0007669"/>
    <property type="project" value="UniProtKB-KW"/>
</dbReference>
<dbReference type="Gene3D" id="3.40.50.300">
    <property type="entry name" value="P-loop containing nucleotide triphosphate hydrolases"/>
    <property type="match status" value="1"/>
</dbReference>
<dbReference type="GO" id="GO:0010468">
    <property type="term" value="P:regulation of gene expression"/>
    <property type="evidence" value="ECO:0007669"/>
    <property type="project" value="UniProtKB-ARBA"/>
</dbReference>
<feature type="region of interest" description="Disordered" evidence="8">
    <location>
        <begin position="117"/>
        <end position="136"/>
    </location>
</feature>
<dbReference type="InterPro" id="IPR027417">
    <property type="entry name" value="P-loop_NTPase"/>
</dbReference>
<keyword evidence="11" id="KW-1185">Reference proteome</keyword>
<feature type="compositionally biased region" description="Gly residues" evidence="8">
    <location>
        <begin position="56"/>
        <end position="69"/>
    </location>
</feature>
<feature type="compositionally biased region" description="Polar residues" evidence="8">
    <location>
        <begin position="72"/>
        <end position="82"/>
    </location>
</feature>
<evidence type="ECO:0000256" key="8">
    <source>
        <dbReference type="SAM" id="MobiDB-lite"/>
    </source>
</evidence>
<dbReference type="Pfam" id="PF00270">
    <property type="entry name" value="DEAD"/>
    <property type="match status" value="1"/>
</dbReference>
<evidence type="ECO:0000313" key="10">
    <source>
        <dbReference type="EnsemblMetazoa" id="GBRI026602-PA"/>
    </source>
</evidence>
<evidence type="ECO:0000256" key="1">
    <source>
        <dbReference type="ARBA" id="ARBA00012552"/>
    </source>
</evidence>
<feature type="compositionally biased region" description="Basic and acidic residues" evidence="8">
    <location>
        <begin position="35"/>
        <end position="45"/>
    </location>
</feature>